<keyword evidence="4" id="KW-1185">Reference proteome</keyword>
<dbReference type="RefSeq" id="WP_183524599.1">
    <property type="nucleotide sequence ID" value="NZ_JACIJM010000001.1"/>
</dbReference>
<organism evidence="3 4">
    <name type="scientific">Yoonia ponticola</name>
    <dbReference type="NCBI Taxonomy" id="1524255"/>
    <lineage>
        <taxon>Bacteria</taxon>
        <taxon>Pseudomonadati</taxon>
        <taxon>Pseudomonadota</taxon>
        <taxon>Alphaproteobacteria</taxon>
        <taxon>Rhodobacterales</taxon>
        <taxon>Paracoccaceae</taxon>
        <taxon>Yoonia</taxon>
    </lineage>
</organism>
<feature type="transmembrane region" description="Helical" evidence="2">
    <location>
        <begin position="37"/>
        <end position="60"/>
    </location>
</feature>
<keyword evidence="2" id="KW-0812">Transmembrane</keyword>
<evidence type="ECO:0000313" key="3">
    <source>
        <dbReference type="EMBL" id="MBB5720744.1"/>
    </source>
</evidence>
<feature type="compositionally biased region" description="Pro residues" evidence="1">
    <location>
        <begin position="136"/>
        <end position="147"/>
    </location>
</feature>
<dbReference type="EMBL" id="JACIJM010000001">
    <property type="protein sequence ID" value="MBB5720744.1"/>
    <property type="molecule type" value="Genomic_DNA"/>
</dbReference>
<comment type="caution">
    <text evidence="3">The sequence shown here is derived from an EMBL/GenBank/DDBJ whole genome shotgun (WGS) entry which is preliminary data.</text>
</comment>
<protein>
    <submittedName>
        <fullName evidence="3">Uncharacterized protein</fullName>
    </submittedName>
</protein>
<accession>A0A7W9EWL7</accession>
<proteinExistence type="predicted"/>
<sequence length="177" mass="19263">MKFHQSLFVAAITILPTTASAWEFGRKVRGPDYLDPYLYFFGFLTAVSFIAVALTKPASVPFNQMYRAKDLPILCKTYHRMFSLVALPFLAILLTGPGILIYERDFKAQPTEEVAALPPTTLTGIVATSLAAQTPEPEPTLPEPPSAPIAAEDSAAPVRTGASGAKFISARRFDEQD</sequence>
<dbReference type="Proteomes" id="UP000535415">
    <property type="component" value="Unassembled WGS sequence"/>
</dbReference>
<evidence type="ECO:0000256" key="1">
    <source>
        <dbReference type="SAM" id="MobiDB-lite"/>
    </source>
</evidence>
<reference evidence="3 4" key="1">
    <citation type="submission" date="2020-08" db="EMBL/GenBank/DDBJ databases">
        <title>Genomic Encyclopedia of Type Strains, Phase IV (KMG-IV): sequencing the most valuable type-strain genomes for metagenomic binning, comparative biology and taxonomic classification.</title>
        <authorList>
            <person name="Goeker M."/>
        </authorList>
    </citation>
    <scope>NUCLEOTIDE SEQUENCE [LARGE SCALE GENOMIC DNA]</scope>
    <source>
        <strain evidence="3 4">DSM 101064</strain>
    </source>
</reference>
<gene>
    <name evidence="3" type="ORF">FHS72_000348</name>
</gene>
<evidence type="ECO:0000313" key="4">
    <source>
        <dbReference type="Proteomes" id="UP000535415"/>
    </source>
</evidence>
<keyword evidence="2" id="KW-1133">Transmembrane helix</keyword>
<evidence type="ECO:0000256" key="2">
    <source>
        <dbReference type="SAM" id="Phobius"/>
    </source>
</evidence>
<feature type="transmembrane region" description="Helical" evidence="2">
    <location>
        <begin position="81"/>
        <end position="102"/>
    </location>
</feature>
<name>A0A7W9EWL7_9RHOB</name>
<keyword evidence="2" id="KW-0472">Membrane</keyword>
<feature type="region of interest" description="Disordered" evidence="1">
    <location>
        <begin position="133"/>
        <end position="160"/>
    </location>
</feature>
<dbReference type="AlphaFoldDB" id="A0A7W9EWL7"/>